<evidence type="ECO:0000313" key="1">
    <source>
        <dbReference type="EMBL" id="RJG05585.1"/>
    </source>
</evidence>
<gene>
    <name evidence="1" type="ORF">D3870_05735</name>
</gene>
<evidence type="ECO:0000313" key="2">
    <source>
        <dbReference type="Proteomes" id="UP000285190"/>
    </source>
</evidence>
<dbReference type="Proteomes" id="UP000285190">
    <property type="component" value="Unassembled WGS sequence"/>
</dbReference>
<dbReference type="Gene3D" id="1.20.120.520">
    <property type="entry name" value="nmb1532 protein domain like"/>
    <property type="match status" value="1"/>
</dbReference>
<evidence type="ECO:0008006" key="3">
    <source>
        <dbReference type="Google" id="ProtNLM"/>
    </source>
</evidence>
<protein>
    <recommendedName>
        <fullName evidence="3">Hemerythrin-like domain-containing protein</fullName>
    </recommendedName>
</protein>
<organism evidence="1 2">
    <name type="scientific">Noviherbaspirillum cavernae</name>
    <dbReference type="NCBI Taxonomy" id="2320862"/>
    <lineage>
        <taxon>Bacteria</taxon>
        <taxon>Pseudomonadati</taxon>
        <taxon>Pseudomonadota</taxon>
        <taxon>Betaproteobacteria</taxon>
        <taxon>Burkholderiales</taxon>
        <taxon>Oxalobacteraceae</taxon>
        <taxon>Noviherbaspirillum</taxon>
    </lineage>
</organism>
<comment type="caution">
    <text evidence="1">The sequence shown here is derived from an EMBL/GenBank/DDBJ whole genome shotgun (WGS) entry which is preliminary data.</text>
</comment>
<keyword evidence="2" id="KW-1185">Reference proteome</keyword>
<reference evidence="1 2" key="1">
    <citation type="submission" date="2018-09" db="EMBL/GenBank/DDBJ databases">
        <authorList>
            <person name="Zhu H."/>
        </authorList>
    </citation>
    <scope>NUCLEOTIDE SEQUENCE [LARGE SCALE GENOMIC DNA]</scope>
    <source>
        <strain evidence="1 2">K2R10-39</strain>
    </source>
</reference>
<dbReference type="AlphaFoldDB" id="A0A418WZU4"/>
<accession>A0A418WZU4</accession>
<sequence>MLTATYSLVAIVNEQNNLRRALHSLQQYIQNAWDGMLHHVDLDRIEHAFNSLTEFDSYCHSRKVEQHLIPAIRRATSEADTLLAELDAISATGLHLLRSVGDQLRHAIDLGETWLHEVSNSLVQYCRKLLKRLAKEEAELFPIAHRVLSVDEWFAIAEKFLSADGQTHGGRLSSQPPPVLAAMPEQRFAAH</sequence>
<proteinExistence type="predicted"/>
<name>A0A418WZU4_9BURK</name>
<dbReference type="EMBL" id="QYUN01000002">
    <property type="protein sequence ID" value="RJG05585.1"/>
    <property type="molecule type" value="Genomic_DNA"/>
</dbReference>